<protein>
    <submittedName>
        <fullName evidence="1">Na(+)-translocating NADH-quinone reductase subunit F</fullName>
    </submittedName>
</protein>
<dbReference type="EMBL" id="LRXL01000052">
    <property type="protein sequence ID" value="OAB76214.1"/>
    <property type="molecule type" value="Genomic_DNA"/>
</dbReference>
<keyword evidence="2" id="KW-1185">Reference proteome</keyword>
<gene>
    <name evidence="1" type="ORF">ULVI_14280</name>
</gene>
<dbReference type="Proteomes" id="UP000077013">
    <property type="component" value="Unassembled WGS sequence"/>
</dbReference>
<evidence type="ECO:0000313" key="1">
    <source>
        <dbReference type="EMBL" id="OAB76214.1"/>
    </source>
</evidence>
<organism evidence="1 2">
    <name type="scientific">Cochleicola gelatinilyticus</name>
    <dbReference type="NCBI Taxonomy" id="1763537"/>
    <lineage>
        <taxon>Bacteria</taxon>
        <taxon>Pseudomonadati</taxon>
        <taxon>Bacteroidota</taxon>
        <taxon>Flavobacteriia</taxon>
        <taxon>Flavobacteriales</taxon>
        <taxon>Flavobacteriaceae</taxon>
        <taxon>Cochleicola</taxon>
    </lineage>
</organism>
<name>A0A167F5E1_9FLAO</name>
<comment type="caution">
    <text evidence="1">The sequence shown here is derived from an EMBL/GenBank/DDBJ whole genome shotgun (WGS) entry which is preliminary data.</text>
</comment>
<dbReference type="AlphaFoldDB" id="A0A167F5E1"/>
<sequence length="153" mass="17380">MKIPIRLDQALIKLYAAFYDDALNPECCKQCAVGNILDKTDTWKHLSDHHGSLQLNYVGLVHERLGRRFNGYLPSELLQIEKSFLEGCGYNTPLFYNGNVKKRSKLEDDLYNGMCAVITTLCYLDGIKNVLDYTQVLSTGKNTVNAYHSNRIV</sequence>
<proteinExistence type="predicted"/>
<dbReference type="OrthoDB" id="1144234at2"/>
<dbReference type="STRING" id="1763537.ULVI_14280"/>
<dbReference type="RefSeq" id="WP_068593468.1">
    <property type="nucleotide sequence ID" value="NZ_LRXL01000052.1"/>
</dbReference>
<evidence type="ECO:0000313" key="2">
    <source>
        <dbReference type="Proteomes" id="UP000077013"/>
    </source>
</evidence>
<reference evidence="1" key="1">
    <citation type="submission" date="2016-02" db="EMBL/GenBank/DDBJ databases">
        <title>Ulvibacter sp. LPB0005, isolated from Thais luteostoma.</title>
        <authorList>
            <person name="Shin S.-K."/>
            <person name="Yi H."/>
        </authorList>
    </citation>
    <scope>NUCLEOTIDE SEQUENCE [LARGE SCALE GENOMIC DNA]</scope>
    <source>
        <strain evidence="1">LPB0005</strain>
    </source>
</reference>
<accession>A0A167F5E1</accession>